<dbReference type="InterPro" id="IPR021678">
    <property type="entry name" value="DUF3263"/>
</dbReference>
<feature type="region of interest" description="Disordered" evidence="1">
    <location>
        <begin position="1"/>
        <end position="28"/>
    </location>
</feature>
<dbReference type="STRING" id="310781.SAMN05216259_106298"/>
<name>A0A1H0FHL9_9ACTN</name>
<evidence type="ECO:0000256" key="1">
    <source>
        <dbReference type="SAM" id="MobiDB-lite"/>
    </source>
</evidence>
<evidence type="ECO:0000313" key="3">
    <source>
        <dbReference type="Proteomes" id="UP000199341"/>
    </source>
</evidence>
<dbReference type="EMBL" id="FNIE01000006">
    <property type="protein sequence ID" value="SDN94084.1"/>
    <property type="molecule type" value="Genomic_DNA"/>
</dbReference>
<sequence>MLGGSSGEVSPEGIPAGESSGEGEESGLSELDLAVLDIAGRNWLGPGPRDRAIRERLGMSPTAYFQHLNVLLDDPRALRHAPVTVNRWRATRSRHASTR</sequence>
<reference evidence="2 3" key="1">
    <citation type="submission" date="2016-10" db="EMBL/GenBank/DDBJ databases">
        <authorList>
            <person name="de Groot N.N."/>
        </authorList>
    </citation>
    <scope>NUCLEOTIDE SEQUENCE [LARGE SCALE GENOMIC DNA]</scope>
    <source>
        <strain evidence="2 3">CGMCC 4.2022</strain>
    </source>
</reference>
<accession>A0A1H0FHL9</accession>
<dbReference type="Pfam" id="PF11662">
    <property type="entry name" value="DUF3263"/>
    <property type="match status" value="1"/>
</dbReference>
<evidence type="ECO:0008006" key="4">
    <source>
        <dbReference type="Google" id="ProtNLM"/>
    </source>
</evidence>
<keyword evidence="3" id="KW-1185">Reference proteome</keyword>
<dbReference type="AlphaFoldDB" id="A0A1H0FHL9"/>
<dbReference type="Proteomes" id="UP000199341">
    <property type="component" value="Unassembled WGS sequence"/>
</dbReference>
<protein>
    <recommendedName>
        <fullName evidence="4">DUF3263 domain-containing protein</fullName>
    </recommendedName>
</protein>
<proteinExistence type="predicted"/>
<organism evidence="2 3">
    <name type="scientific">Actinacidiphila guanduensis</name>
    <dbReference type="NCBI Taxonomy" id="310781"/>
    <lineage>
        <taxon>Bacteria</taxon>
        <taxon>Bacillati</taxon>
        <taxon>Actinomycetota</taxon>
        <taxon>Actinomycetes</taxon>
        <taxon>Kitasatosporales</taxon>
        <taxon>Streptomycetaceae</taxon>
        <taxon>Actinacidiphila</taxon>
    </lineage>
</organism>
<gene>
    <name evidence="2" type="ORF">SAMN05216259_106298</name>
</gene>
<evidence type="ECO:0000313" key="2">
    <source>
        <dbReference type="EMBL" id="SDN94084.1"/>
    </source>
</evidence>